<dbReference type="Proteomes" id="UP000276133">
    <property type="component" value="Unassembled WGS sequence"/>
</dbReference>
<sequence>MNIGMKIFLVSLVQRLVDRLRFYLTTGFKNRLCILNPFVTGYGFPYPIKNVDPLQNFVRPTSIIC</sequence>
<gene>
    <name evidence="1" type="ORF">BpHYR1_041753</name>
</gene>
<evidence type="ECO:0000313" key="2">
    <source>
        <dbReference type="Proteomes" id="UP000276133"/>
    </source>
</evidence>
<accession>A0A3M7RVP5</accession>
<dbReference type="AlphaFoldDB" id="A0A3M7RVP5"/>
<dbReference type="EMBL" id="REGN01002527">
    <property type="protein sequence ID" value="RNA27586.1"/>
    <property type="molecule type" value="Genomic_DNA"/>
</dbReference>
<name>A0A3M7RVP5_BRAPC</name>
<keyword evidence="2" id="KW-1185">Reference proteome</keyword>
<organism evidence="1 2">
    <name type="scientific">Brachionus plicatilis</name>
    <name type="common">Marine rotifer</name>
    <name type="synonym">Brachionus muelleri</name>
    <dbReference type="NCBI Taxonomy" id="10195"/>
    <lineage>
        <taxon>Eukaryota</taxon>
        <taxon>Metazoa</taxon>
        <taxon>Spiralia</taxon>
        <taxon>Gnathifera</taxon>
        <taxon>Rotifera</taxon>
        <taxon>Eurotatoria</taxon>
        <taxon>Monogononta</taxon>
        <taxon>Pseudotrocha</taxon>
        <taxon>Ploima</taxon>
        <taxon>Brachionidae</taxon>
        <taxon>Brachionus</taxon>
    </lineage>
</organism>
<proteinExistence type="predicted"/>
<evidence type="ECO:0000313" key="1">
    <source>
        <dbReference type="EMBL" id="RNA27586.1"/>
    </source>
</evidence>
<protein>
    <submittedName>
        <fullName evidence="1">Uncharacterized protein</fullName>
    </submittedName>
</protein>
<comment type="caution">
    <text evidence="1">The sequence shown here is derived from an EMBL/GenBank/DDBJ whole genome shotgun (WGS) entry which is preliminary data.</text>
</comment>
<reference evidence="1 2" key="1">
    <citation type="journal article" date="2018" name="Sci. Rep.">
        <title>Genomic signatures of local adaptation to the degree of environmental predictability in rotifers.</title>
        <authorList>
            <person name="Franch-Gras L."/>
            <person name="Hahn C."/>
            <person name="Garcia-Roger E.M."/>
            <person name="Carmona M.J."/>
            <person name="Serra M."/>
            <person name="Gomez A."/>
        </authorList>
    </citation>
    <scope>NUCLEOTIDE SEQUENCE [LARGE SCALE GENOMIC DNA]</scope>
    <source>
        <strain evidence="1">HYR1</strain>
    </source>
</reference>